<keyword evidence="3" id="KW-1185">Reference proteome</keyword>
<organism evidence="2 3">
    <name type="scientific">Anopheles maculatus</name>
    <dbReference type="NCBI Taxonomy" id="74869"/>
    <lineage>
        <taxon>Eukaryota</taxon>
        <taxon>Metazoa</taxon>
        <taxon>Ecdysozoa</taxon>
        <taxon>Arthropoda</taxon>
        <taxon>Hexapoda</taxon>
        <taxon>Insecta</taxon>
        <taxon>Pterygota</taxon>
        <taxon>Neoptera</taxon>
        <taxon>Endopterygota</taxon>
        <taxon>Diptera</taxon>
        <taxon>Nematocera</taxon>
        <taxon>Culicoidea</taxon>
        <taxon>Culicidae</taxon>
        <taxon>Anophelinae</taxon>
        <taxon>Anopheles</taxon>
        <taxon>Anopheles maculatus group</taxon>
    </lineage>
</organism>
<dbReference type="EnsemblMetazoa" id="AMAM017216-RA">
    <property type="protein sequence ID" value="AMAM017216-PA"/>
    <property type="gene ID" value="AMAM017216"/>
</dbReference>
<reference evidence="2" key="2">
    <citation type="submission" date="2020-05" db="UniProtKB">
        <authorList>
            <consortium name="EnsemblMetazoa"/>
        </authorList>
    </citation>
    <scope>IDENTIFICATION</scope>
    <source>
        <strain evidence="2">maculatus3</strain>
    </source>
</reference>
<protein>
    <submittedName>
        <fullName evidence="2">Uncharacterized protein</fullName>
    </submittedName>
</protein>
<evidence type="ECO:0000313" key="3">
    <source>
        <dbReference type="Proteomes" id="UP000075901"/>
    </source>
</evidence>
<feature type="region of interest" description="Disordered" evidence="1">
    <location>
        <begin position="129"/>
        <end position="177"/>
    </location>
</feature>
<reference evidence="3" key="1">
    <citation type="submission" date="2013-09" db="EMBL/GenBank/DDBJ databases">
        <title>The Genome Sequence of Anopheles maculatus species B.</title>
        <authorList>
            <consortium name="The Broad Institute Genomics Platform"/>
            <person name="Neafsey D.E."/>
            <person name="Besansky N."/>
            <person name="Howell P."/>
            <person name="Walton C."/>
            <person name="Young S.K."/>
            <person name="Zeng Q."/>
            <person name="Gargeya S."/>
            <person name="Fitzgerald M."/>
            <person name="Haas B."/>
            <person name="Abouelleil A."/>
            <person name="Allen A.W."/>
            <person name="Alvarado L."/>
            <person name="Arachchi H.M."/>
            <person name="Berlin A.M."/>
            <person name="Chapman S.B."/>
            <person name="Gainer-Dewar J."/>
            <person name="Goldberg J."/>
            <person name="Griggs A."/>
            <person name="Gujja S."/>
            <person name="Hansen M."/>
            <person name="Howarth C."/>
            <person name="Imamovic A."/>
            <person name="Ireland A."/>
            <person name="Larimer J."/>
            <person name="McCowan C."/>
            <person name="Murphy C."/>
            <person name="Pearson M."/>
            <person name="Poon T.W."/>
            <person name="Priest M."/>
            <person name="Roberts A."/>
            <person name="Saif S."/>
            <person name="Shea T."/>
            <person name="Sisk P."/>
            <person name="Sykes S."/>
            <person name="Wortman J."/>
            <person name="Nusbaum C."/>
            <person name="Birren B."/>
        </authorList>
    </citation>
    <scope>NUCLEOTIDE SEQUENCE [LARGE SCALE GENOMIC DNA]</scope>
    <source>
        <strain evidence="3">maculatus3</strain>
    </source>
</reference>
<evidence type="ECO:0000256" key="1">
    <source>
        <dbReference type="SAM" id="MobiDB-lite"/>
    </source>
</evidence>
<feature type="region of interest" description="Disordered" evidence="1">
    <location>
        <begin position="91"/>
        <end position="117"/>
    </location>
</feature>
<feature type="compositionally biased region" description="Low complexity" evidence="1">
    <location>
        <begin position="129"/>
        <end position="146"/>
    </location>
</feature>
<dbReference type="AlphaFoldDB" id="A0A182T0N0"/>
<proteinExistence type="predicted"/>
<sequence>MSVSLKKVSSALSLPAGSGFTGISKTSPTAVSSLLSSGISSSMITLAGSLQQPTCQRQATSLQALLEGRILATSRTVASLGLDTASVIHGSKVGSKGDESYGERRRHHPSNVTDHQPSTAQLAALALGTADGSSNTSSSSNQQPSASHHHSSDHPTSGDFSGSTNENSNTVSAVPSSASFIEYIG</sequence>
<dbReference type="VEuPathDB" id="VectorBase:AMAM017216"/>
<dbReference type="Proteomes" id="UP000075901">
    <property type="component" value="Unassembled WGS sequence"/>
</dbReference>
<accession>A0A182T0N0</accession>
<feature type="compositionally biased region" description="Polar residues" evidence="1">
    <location>
        <begin position="159"/>
        <end position="177"/>
    </location>
</feature>
<evidence type="ECO:0000313" key="2">
    <source>
        <dbReference type="EnsemblMetazoa" id="AMAM017216-PA"/>
    </source>
</evidence>
<name>A0A182T0N0_9DIPT</name>